<feature type="domain" description="Schlafen AlbA-2" evidence="4">
    <location>
        <begin position="357"/>
        <end position="489"/>
    </location>
</feature>
<dbReference type="Gene3D" id="3.40.50.150">
    <property type="entry name" value="Vaccinia Virus protein VP39"/>
    <property type="match status" value="1"/>
</dbReference>
<dbReference type="GO" id="GO:0008170">
    <property type="term" value="F:N-methyltransferase activity"/>
    <property type="evidence" value="ECO:0007669"/>
    <property type="project" value="InterPro"/>
</dbReference>
<dbReference type="Proteomes" id="UP000245802">
    <property type="component" value="Chromosome"/>
</dbReference>
<dbReference type="GO" id="GO:0032259">
    <property type="term" value="P:methylation"/>
    <property type="evidence" value="ECO:0007669"/>
    <property type="project" value="UniProtKB-KW"/>
</dbReference>
<accession>A0A2Z3GWS4</accession>
<dbReference type="Gene3D" id="3.30.950.30">
    <property type="entry name" value="Schlafen, AAA domain"/>
    <property type="match status" value="1"/>
</dbReference>
<proteinExistence type="predicted"/>
<keyword evidence="2" id="KW-0808">Transferase</keyword>
<dbReference type="Pfam" id="PF04326">
    <property type="entry name" value="SLFN_AlbA_2"/>
    <property type="match status" value="1"/>
</dbReference>
<dbReference type="InterPro" id="IPR038461">
    <property type="entry name" value="Schlafen_AlbA_2_dom_sf"/>
</dbReference>
<evidence type="ECO:0000259" key="3">
    <source>
        <dbReference type="Pfam" id="PF01555"/>
    </source>
</evidence>
<dbReference type="InterPro" id="IPR029063">
    <property type="entry name" value="SAM-dependent_MTases_sf"/>
</dbReference>
<sequence length="506" mass="56919">MGGLRLIRPNSLYHADSLTLLERIDGGVARTIYLDPPWFSQPSIGTRGSGSRVANGLRDYLDNFARVLQQCHRILADDGSIIVHAEPSLGQKFALLLEQIFRDNHVDDYILPQFGMNQGVRHAALLHYGKSQNTLLNDVCRPVEESEHVRNPDDDPRGAWRAVDLTTRMDRPMLQFEWRGHQPPIGRSWRYQLSELERLADEGRIHFSAGGSPPRLKAYQSERRSVPVGTIWDDLQPLRGGSAERVGFPSQQPVALIERVILRTSNPDDLVIDPYCGSGTSLVAAHRQDRCWIGCDSSPEAIELTRARLSTAGIAEGWHDRSAPDLMAIEAKPIFLRRVVTMVEDLNAAEVLIAEGESEFVEWKVSAYWNAFNSQKDEKNKEKLIRSVAAFLNSQDGGTILIGVANDGTLPGLIDDYKATNSQRPGRDSYELWMRQTLRDRLGKEFDPFVKIAFDEVRGQDVCIIRVAGGNRPACNLDKLPIRRGNQTVDLPLKEAIEYSRIRWPL</sequence>
<dbReference type="Pfam" id="PF01555">
    <property type="entry name" value="N6_N4_Mtase"/>
    <property type="match status" value="1"/>
</dbReference>
<dbReference type="InterPro" id="IPR007421">
    <property type="entry name" value="Schlafen_AlbA_2_dom"/>
</dbReference>
<reference evidence="5 6" key="1">
    <citation type="submission" date="2018-01" db="EMBL/GenBank/DDBJ databases">
        <title>G. obscuriglobus.</title>
        <authorList>
            <person name="Franke J."/>
            <person name="Blomberg W."/>
            <person name="Selmecki A."/>
        </authorList>
    </citation>
    <scope>NUCLEOTIDE SEQUENCE [LARGE SCALE GENOMIC DNA]</scope>
    <source>
        <strain evidence="5 6">DSM 5831</strain>
    </source>
</reference>
<dbReference type="KEGG" id="gog:C1280_08520"/>
<keyword evidence="6" id="KW-1185">Reference proteome</keyword>
<evidence type="ECO:0000256" key="1">
    <source>
        <dbReference type="ARBA" id="ARBA00022603"/>
    </source>
</evidence>
<dbReference type="InterPro" id="IPR001091">
    <property type="entry name" value="RM_Methyltransferase"/>
</dbReference>
<organism evidence="5 6">
    <name type="scientific">Gemmata obscuriglobus</name>
    <dbReference type="NCBI Taxonomy" id="114"/>
    <lineage>
        <taxon>Bacteria</taxon>
        <taxon>Pseudomonadati</taxon>
        <taxon>Planctomycetota</taxon>
        <taxon>Planctomycetia</taxon>
        <taxon>Gemmatales</taxon>
        <taxon>Gemmataceae</taxon>
        <taxon>Gemmata</taxon>
    </lineage>
</organism>
<dbReference type="SUPFAM" id="SSF53335">
    <property type="entry name" value="S-adenosyl-L-methionine-dependent methyltransferases"/>
    <property type="match status" value="2"/>
</dbReference>
<dbReference type="PRINTS" id="PR00508">
    <property type="entry name" value="S21N4MTFRASE"/>
</dbReference>
<dbReference type="OrthoDB" id="9800801at2"/>
<evidence type="ECO:0000256" key="2">
    <source>
        <dbReference type="ARBA" id="ARBA00022679"/>
    </source>
</evidence>
<dbReference type="InterPro" id="IPR002941">
    <property type="entry name" value="DNA_methylase_N4/N6"/>
</dbReference>
<gene>
    <name evidence="5" type="ORF">C1280_08520</name>
</gene>
<evidence type="ECO:0000259" key="4">
    <source>
        <dbReference type="Pfam" id="PF04326"/>
    </source>
</evidence>
<dbReference type="AlphaFoldDB" id="A0A2Z3GWS4"/>
<protein>
    <submittedName>
        <fullName evidence="5">Uncharacterized protein</fullName>
    </submittedName>
</protein>
<evidence type="ECO:0000313" key="6">
    <source>
        <dbReference type="Proteomes" id="UP000245802"/>
    </source>
</evidence>
<name>A0A2Z3GWS4_9BACT</name>
<dbReference type="EMBL" id="CP025958">
    <property type="protein sequence ID" value="AWM37061.1"/>
    <property type="molecule type" value="Genomic_DNA"/>
</dbReference>
<keyword evidence="1" id="KW-0489">Methyltransferase</keyword>
<evidence type="ECO:0000313" key="5">
    <source>
        <dbReference type="EMBL" id="AWM37061.1"/>
    </source>
</evidence>
<dbReference type="GO" id="GO:0003677">
    <property type="term" value="F:DNA binding"/>
    <property type="evidence" value="ECO:0007669"/>
    <property type="project" value="InterPro"/>
</dbReference>
<feature type="domain" description="DNA methylase N-4/N-6" evidence="3">
    <location>
        <begin position="31"/>
        <end position="305"/>
    </location>
</feature>